<feature type="domain" description="NAD-dependent epimerase/dehydratase" evidence="3">
    <location>
        <begin position="13"/>
        <end position="134"/>
    </location>
</feature>
<evidence type="ECO:0000313" key="4">
    <source>
        <dbReference type="EMBL" id="VDM81070.1"/>
    </source>
</evidence>
<comment type="similarity">
    <text evidence="2">Belongs to the NAD(P)-dependent epimerase/dehydratase family. Dihydroflavonol-4-reductase subfamily.</text>
</comment>
<sequence length="146" mass="15709">MTINEEDKGKQLVLVTGASGYVATHCVAQALAAGYRVRGTVRSKKNMRKVAPLLRLPYADERLELIEADLLNEHDWPAAVKGCTYILHVASPWPIVADESTIKTAVDGTLFVLRAASMTPSVKKVVLTSSCAAINGEQQSLGTSSR</sequence>
<keyword evidence="5" id="KW-1185">Reference proteome</keyword>
<name>A0A3P7J6M0_STRVU</name>
<dbReference type="EMBL" id="UYYB01111297">
    <property type="protein sequence ID" value="VDM81070.1"/>
    <property type="molecule type" value="Genomic_DNA"/>
</dbReference>
<evidence type="ECO:0000313" key="5">
    <source>
        <dbReference type="Proteomes" id="UP000270094"/>
    </source>
</evidence>
<proteinExistence type="inferred from homology"/>
<dbReference type="OrthoDB" id="2735536at2759"/>
<dbReference type="Gene3D" id="3.40.50.720">
    <property type="entry name" value="NAD(P)-binding Rossmann-like Domain"/>
    <property type="match status" value="1"/>
</dbReference>
<accession>A0A3P7J6M0</accession>
<dbReference type="PANTHER" id="PTHR10366:SF564">
    <property type="entry name" value="STEROL-4-ALPHA-CARBOXYLATE 3-DEHYDROGENASE, DECARBOXYLATING"/>
    <property type="match status" value="1"/>
</dbReference>
<dbReference type="GO" id="GO:0016616">
    <property type="term" value="F:oxidoreductase activity, acting on the CH-OH group of donors, NAD or NADP as acceptor"/>
    <property type="evidence" value="ECO:0007669"/>
    <property type="project" value="TreeGrafter"/>
</dbReference>
<dbReference type="Proteomes" id="UP000270094">
    <property type="component" value="Unassembled WGS sequence"/>
</dbReference>
<gene>
    <name evidence="4" type="ORF">SVUK_LOCUS16068</name>
</gene>
<evidence type="ECO:0000256" key="2">
    <source>
        <dbReference type="ARBA" id="ARBA00023445"/>
    </source>
</evidence>
<evidence type="ECO:0000256" key="1">
    <source>
        <dbReference type="ARBA" id="ARBA00023002"/>
    </source>
</evidence>
<dbReference type="PANTHER" id="PTHR10366">
    <property type="entry name" value="NAD DEPENDENT EPIMERASE/DEHYDRATASE"/>
    <property type="match status" value="1"/>
</dbReference>
<dbReference type="SUPFAM" id="SSF51735">
    <property type="entry name" value="NAD(P)-binding Rossmann-fold domains"/>
    <property type="match status" value="1"/>
</dbReference>
<dbReference type="InterPro" id="IPR036291">
    <property type="entry name" value="NAD(P)-bd_dom_sf"/>
</dbReference>
<evidence type="ECO:0000259" key="3">
    <source>
        <dbReference type="Pfam" id="PF01370"/>
    </source>
</evidence>
<reference evidence="4 5" key="1">
    <citation type="submission" date="2018-11" db="EMBL/GenBank/DDBJ databases">
        <authorList>
            <consortium name="Pathogen Informatics"/>
        </authorList>
    </citation>
    <scope>NUCLEOTIDE SEQUENCE [LARGE SCALE GENOMIC DNA]</scope>
</reference>
<keyword evidence="1" id="KW-0560">Oxidoreductase</keyword>
<protein>
    <recommendedName>
        <fullName evidence="3">NAD-dependent epimerase/dehydratase domain-containing protein</fullName>
    </recommendedName>
</protein>
<dbReference type="InterPro" id="IPR001509">
    <property type="entry name" value="Epimerase_deHydtase"/>
</dbReference>
<dbReference type="AlphaFoldDB" id="A0A3P7J6M0"/>
<dbReference type="InterPro" id="IPR050425">
    <property type="entry name" value="NAD(P)_dehydrat-like"/>
</dbReference>
<dbReference type="Pfam" id="PF01370">
    <property type="entry name" value="Epimerase"/>
    <property type="match status" value="1"/>
</dbReference>
<organism evidence="4 5">
    <name type="scientific">Strongylus vulgaris</name>
    <name type="common">Blood worm</name>
    <dbReference type="NCBI Taxonomy" id="40348"/>
    <lineage>
        <taxon>Eukaryota</taxon>
        <taxon>Metazoa</taxon>
        <taxon>Ecdysozoa</taxon>
        <taxon>Nematoda</taxon>
        <taxon>Chromadorea</taxon>
        <taxon>Rhabditida</taxon>
        <taxon>Rhabditina</taxon>
        <taxon>Rhabditomorpha</taxon>
        <taxon>Strongyloidea</taxon>
        <taxon>Strongylidae</taxon>
        <taxon>Strongylus</taxon>
    </lineage>
</organism>